<dbReference type="GO" id="GO:0005886">
    <property type="term" value="C:plasma membrane"/>
    <property type="evidence" value="ECO:0007669"/>
    <property type="project" value="UniProtKB-SubCell"/>
</dbReference>
<comment type="caution">
    <text evidence="13">The sequence shown here is derived from an EMBL/GenBank/DDBJ whole genome shotgun (WGS) entry which is preliminary data.</text>
</comment>
<evidence type="ECO:0000256" key="5">
    <source>
        <dbReference type="ARBA" id="ARBA00022692"/>
    </source>
</evidence>
<dbReference type="Gene3D" id="1.20.58.340">
    <property type="entry name" value="Magnesium transport protein CorA, transmembrane region"/>
    <property type="match status" value="2"/>
</dbReference>
<comment type="similarity">
    <text evidence="2">Belongs to the CorA metal ion transporter (MIT) (TC 1.A.35) family.</text>
</comment>
<dbReference type="GO" id="GO:0015095">
    <property type="term" value="F:magnesium ion transmembrane transporter activity"/>
    <property type="evidence" value="ECO:0007669"/>
    <property type="project" value="TreeGrafter"/>
</dbReference>
<feature type="transmembrane region" description="Helical" evidence="12">
    <location>
        <begin position="292"/>
        <end position="310"/>
    </location>
</feature>
<dbReference type="InterPro" id="IPR002523">
    <property type="entry name" value="MgTranspt_CorA/ZnTranspt_ZntB"/>
</dbReference>
<reference evidence="13" key="1">
    <citation type="journal article" date="2014" name="Int. J. Syst. Evol. Microbiol.">
        <title>Complete genome sequence of Corynebacterium casei LMG S-19264T (=DSM 44701T), isolated from a smear-ripened cheese.</title>
        <authorList>
            <consortium name="US DOE Joint Genome Institute (JGI-PGF)"/>
            <person name="Walter F."/>
            <person name="Albersmeier A."/>
            <person name="Kalinowski J."/>
            <person name="Ruckert C."/>
        </authorList>
    </citation>
    <scope>NUCLEOTIDE SEQUENCE</scope>
    <source>
        <strain evidence="13">JCM 3090</strain>
    </source>
</reference>
<comment type="function">
    <text evidence="11">Mediates influx of magnesium ions. Alternates between open and closed states. Activated by low cytoplasmic Mg(2+) levels. Inactive when cytoplasmic Mg(2+) levels are high.</text>
</comment>
<keyword evidence="6" id="KW-0460">Magnesium</keyword>
<proteinExistence type="inferred from homology"/>
<evidence type="ECO:0000256" key="1">
    <source>
        <dbReference type="ARBA" id="ARBA00004651"/>
    </source>
</evidence>
<evidence type="ECO:0000256" key="3">
    <source>
        <dbReference type="ARBA" id="ARBA00022448"/>
    </source>
</evidence>
<dbReference type="FunFam" id="1.20.58.340:FF:000004">
    <property type="entry name" value="Magnesium transport protein CorA"/>
    <property type="match status" value="1"/>
</dbReference>
<keyword evidence="3" id="KW-0813">Transport</keyword>
<feature type="transmembrane region" description="Helical" evidence="12">
    <location>
        <begin position="261"/>
        <end position="280"/>
    </location>
</feature>
<evidence type="ECO:0000256" key="2">
    <source>
        <dbReference type="ARBA" id="ARBA00009765"/>
    </source>
</evidence>
<keyword evidence="5 12" id="KW-0812">Transmembrane</keyword>
<dbReference type="EMBL" id="BMQB01000022">
    <property type="protein sequence ID" value="GGK11183.1"/>
    <property type="molecule type" value="Genomic_DNA"/>
</dbReference>
<dbReference type="AlphaFoldDB" id="A0A8J3BHC7"/>
<evidence type="ECO:0000256" key="10">
    <source>
        <dbReference type="ARBA" id="ARBA00034269"/>
    </source>
</evidence>
<keyword evidence="7 12" id="KW-1133">Transmembrane helix</keyword>
<comment type="subcellular location">
    <subcellularLocation>
        <location evidence="1">Cell membrane</location>
        <topology evidence="1">Multi-pass membrane protein</topology>
    </subcellularLocation>
</comment>
<comment type="catalytic activity">
    <reaction evidence="10">
        <text>Mg(2+)(in) = Mg(2+)(out)</text>
        <dbReference type="Rhea" id="RHEA:29827"/>
        <dbReference type="ChEBI" id="CHEBI:18420"/>
    </reaction>
</comment>
<evidence type="ECO:0000313" key="14">
    <source>
        <dbReference type="Proteomes" id="UP000649739"/>
    </source>
</evidence>
<evidence type="ECO:0000256" key="11">
    <source>
        <dbReference type="ARBA" id="ARBA00045497"/>
    </source>
</evidence>
<dbReference type="SUPFAM" id="SSF143865">
    <property type="entry name" value="CorA soluble domain-like"/>
    <property type="match status" value="1"/>
</dbReference>
<dbReference type="GO" id="GO:0050897">
    <property type="term" value="F:cobalt ion binding"/>
    <property type="evidence" value="ECO:0007669"/>
    <property type="project" value="TreeGrafter"/>
</dbReference>
<evidence type="ECO:0000313" key="13">
    <source>
        <dbReference type="EMBL" id="GGK11183.1"/>
    </source>
</evidence>
<keyword evidence="4" id="KW-1003">Cell membrane</keyword>
<dbReference type="InterPro" id="IPR045863">
    <property type="entry name" value="CorA_TM1_TM2"/>
</dbReference>
<dbReference type="GO" id="GO:0015087">
    <property type="term" value="F:cobalt ion transmembrane transporter activity"/>
    <property type="evidence" value="ECO:0007669"/>
    <property type="project" value="TreeGrafter"/>
</dbReference>
<keyword evidence="9 12" id="KW-0472">Membrane</keyword>
<dbReference type="Pfam" id="PF01544">
    <property type="entry name" value="CorA"/>
    <property type="match status" value="1"/>
</dbReference>
<dbReference type="Proteomes" id="UP000649739">
    <property type="component" value="Unassembled WGS sequence"/>
</dbReference>
<evidence type="ECO:0000256" key="9">
    <source>
        <dbReference type="ARBA" id="ARBA00023136"/>
    </source>
</evidence>
<evidence type="ECO:0000256" key="4">
    <source>
        <dbReference type="ARBA" id="ARBA00022475"/>
    </source>
</evidence>
<dbReference type="SUPFAM" id="SSF144083">
    <property type="entry name" value="Magnesium transport protein CorA, transmembrane region"/>
    <property type="match status" value="1"/>
</dbReference>
<reference evidence="13" key="2">
    <citation type="submission" date="2020-09" db="EMBL/GenBank/DDBJ databases">
        <authorList>
            <person name="Sun Q."/>
            <person name="Ohkuma M."/>
        </authorList>
    </citation>
    <scope>NUCLEOTIDE SEQUENCE</scope>
    <source>
        <strain evidence="13">JCM 3090</strain>
    </source>
</reference>
<gene>
    <name evidence="13" type="primary">corA</name>
    <name evidence="13" type="ORF">GCM10010123_46430</name>
</gene>
<keyword evidence="14" id="KW-1185">Reference proteome</keyword>
<name>A0A8J3BHC7_9ACTN</name>
<evidence type="ECO:0000256" key="7">
    <source>
        <dbReference type="ARBA" id="ARBA00022989"/>
    </source>
</evidence>
<evidence type="ECO:0000256" key="8">
    <source>
        <dbReference type="ARBA" id="ARBA00023065"/>
    </source>
</evidence>
<dbReference type="PANTHER" id="PTHR46494">
    <property type="entry name" value="CORA FAMILY METAL ION TRANSPORTER (EUROFUNG)"/>
    <property type="match status" value="1"/>
</dbReference>
<protein>
    <submittedName>
        <fullName evidence="13">Magnesium transport protein CorA</fullName>
    </submittedName>
</protein>
<dbReference type="InterPro" id="IPR045861">
    <property type="entry name" value="CorA_cytoplasmic_dom"/>
</dbReference>
<sequence length="318" mass="34035">MAEEDVPPVDPARPTALRFAGGRWCPVPPPYGPALAAADRAGLLWLLLPGPDDPAMAEVEQHLGLHESDAPGADPLAFSVGTVRRDGGALRTGRVTVMIGPHVVVTVQHGAGGDAAAAARALAAHRHAQVDRWTVVHAVVQHAVAGYAAALEAVAEEMNALEEQVFSSQPDGRAIGRIHRLKRELVELRRAIVPVQRPLGALIEADEPGPPGRARRHLRLTRELAVQAAEQVTGYDDLLNSILQARLAQVSIEQNNDMRKIAAWAAIAAVQTVIAGIYGMNFRHMPELGWSLGYPGALGLMLGAGALLYWRLRRAGWL</sequence>
<dbReference type="GO" id="GO:0000287">
    <property type="term" value="F:magnesium ion binding"/>
    <property type="evidence" value="ECO:0007669"/>
    <property type="project" value="TreeGrafter"/>
</dbReference>
<keyword evidence="8" id="KW-0406">Ion transport</keyword>
<accession>A0A8J3BHC7</accession>
<dbReference type="RefSeq" id="WP_189172351.1">
    <property type="nucleotide sequence ID" value="NZ_BMQB01000022.1"/>
</dbReference>
<organism evidence="13 14">
    <name type="scientific">Pilimelia anulata</name>
    <dbReference type="NCBI Taxonomy" id="53371"/>
    <lineage>
        <taxon>Bacteria</taxon>
        <taxon>Bacillati</taxon>
        <taxon>Actinomycetota</taxon>
        <taxon>Actinomycetes</taxon>
        <taxon>Micromonosporales</taxon>
        <taxon>Micromonosporaceae</taxon>
        <taxon>Pilimelia</taxon>
    </lineage>
</organism>
<evidence type="ECO:0000256" key="12">
    <source>
        <dbReference type="SAM" id="Phobius"/>
    </source>
</evidence>
<dbReference type="PANTHER" id="PTHR46494:SF1">
    <property type="entry name" value="CORA FAMILY METAL ION TRANSPORTER (EUROFUNG)"/>
    <property type="match status" value="1"/>
</dbReference>
<evidence type="ECO:0000256" key="6">
    <source>
        <dbReference type="ARBA" id="ARBA00022842"/>
    </source>
</evidence>